<dbReference type="InterPro" id="IPR013087">
    <property type="entry name" value="Znf_C2H2_type"/>
</dbReference>
<evidence type="ECO:0000256" key="7">
    <source>
        <dbReference type="PROSITE-ProRule" id="PRU00042"/>
    </source>
</evidence>
<organism evidence="10 11">
    <name type="scientific">Hermetia illucens</name>
    <name type="common">Black soldier fly</name>
    <dbReference type="NCBI Taxonomy" id="343691"/>
    <lineage>
        <taxon>Eukaryota</taxon>
        <taxon>Metazoa</taxon>
        <taxon>Ecdysozoa</taxon>
        <taxon>Arthropoda</taxon>
        <taxon>Hexapoda</taxon>
        <taxon>Insecta</taxon>
        <taxon>Pterygota</taxon>
        <taxon>Neoptera</taxon>
        <taxon>Endopterygota</taxon>
        <taxon>Diptera</taxon>
        <taxon>Brachycera</taxon>
        <taxon>Stratiomyomorpha</taxon>
        <taxon>Stratiomyidae</taxon>
        <taxon>Hermetiinae</taxon>
        <taxon>Hermetia</taxon>
    </lineage>
</organism>
<dbReference type="PROSITE" id="PS50157">
    <property type="entry name" value="ZINC_FINGER_C2H2_2"/>
    <property type="match status" value="1"/>
</dbReference>
<feature type="region of interest" description="Disordered" evidence="8">
    <location>
        <begin position="303"/>
        <end position="323"/>
    </location>
</feature>
<evidence type="ECO:0000313" key="10">
    <source>
        <dbReference type="EMBL" id="CAD7093480.1"/>
    </source>
</evidence>
<proteinExistence type="predicted"/>
<dbReference type="Proteomes" id="UP000594454">
    <property type="component" value="Chromosome 6"/>
</dbReference>
<evidence type="ECO:0000256" key="3">
    <source>
        <dbReference type="ARBA" id="ARBA00022737"/>
    </source>
</evidence>
<dbReference type="InterPro" id="IPR036236">
    <property type="entry name" value="Znf_C2H2_sf"/>
</dbReference>
<feature type="region of interest" description="Disordered" evidence="8">
    <location>
        <begin position="569"/>
        <end position="601"/>
    </location>
</feature>
<dbReference type="GO" id="GO:0008270">
    <property type="term" value="F:zinc ion binding"/>
    <property type="evidence" value="ECO:0007669"/>
    <property type="project" value="UniProtKB-KW"/>
</dbReference>
<dbReference type="InParanoid" id="A0A7R8V7E8"/>
<keyword evidence="5" id="KW-0862">Zinc</keyword>
<evidence type="ECO:0000259" key="9">
    <source>
        <dbReference type="PROSITE" id="PS50157"/>
    </source>
</evidence>
<dbReference type="OMA" id="PETFNCE"/>
<evidence type="ECO:0000256" key="8">
    <source>
        <dbReference type="SAM" id="MobiDB-lite"/>
    </source>
</evidence>
<evidence type="ECO:0000256" key="2">
    <source>
        <dbReference type="ARBA" id="ARBA00022723"/>
    </source>
</evidence>
<dbReference type="SMART" id="SM00355">
    <property type="entry name" value="ZnF_C2H2"/>
    <property type="match status" value="3"/>
</dbReference>
<name>A0A7R8V7E8_HERIL</name>
<accession>A0A7R8V7E8</accession>
<evidence type="ECO:0000256" key="5">
    <source>
        <dbReference type="ARBA" id="ARBA00022833"/>
    </source>
</evidence>
<dbReference type="InterPro" id="IPR050888">
    <property type="entry name" value="ZnF_C2H2-type_TF"/>
</dbReference>
<keyword evidence="4 7" id="KW-0863">Zinc-finger</keyword>
<protein>
    <recommendedName>
        <fullName evidence="9">C2H2-type domain-containing protein</fullName>
    </recommendedName>
</protein>
<gene>
    <name evidence="10" type="ORF">HERILL_LOCUS15758</name>
</gene>
<evidence type="ECO:0000256" key="4">
    <source>
        <dbReference type="ARBA" id="ARBA00022771"/>
    </source>
</evidence>
<keyword evidence="6" id="KW-0539">Nucleus</keyword>
<reference evidence="10 11" key="1">
    <citation type="submission" date="2020-11" db="EMBL/GenBank/DDBJ databases">
        <authorList>
            <person name="Wallbank WR R."/>
            <person name="Pardo Diaz C."/>
            <person name="Kozak K."/>
            <person name="Martin S."/>
            <person name="Jiggins C."/>
            <person name="Moest M."/>
            <person name="Warren A I."/>
            <person name="Generalovic N T."/>
            <person name="Byers J.R.P. K."/>
            <person name="Montejo-Kovacevich G."/>
            <person name="Yen C E."/>
        </authorList>
    </citation>
    <scope>NUCLEOTIDE SEQUENCE [LARGE SCALE GENOMIC DNA]</scope>
</reference>
<evidence type="ECO:0000256" key="1">
    <source>
        <dbReference type="ARBA" id="ARBA00004123"/>
    </source>
</evidence>
<feature type="domain" description="C2H2-type" evidence="9">
    <location>
        <begin position="467"/>
        <end position="494"/>
    </location>
</feature>
<comment type="subcellular location">
    <subcellularLocation>
        <location evidence="1">Nucleus</location>
    </subcellularLocation>
</comment>
<dbReference type="PROSITE" id="PS00028">
    <property type="entry name" value="ZINC_FINGER_C2H2_1"/>
    <property type="match status" value="2"/>
</dbReference>
<dbReference type="OrthoDB" id="8020061at2759"/>
<sequence>MERNTSYRLSGNNYDTATEDSISMYYSFNGSVADKTLENSDLESTVEAAIEETLNTVVKLPSQNTPLKAKCGRSLQLGNGSSSTPSAMSKGVDSNFLEFTQISEQKDEEAKVANEGSIESENVKLSPPAPQNDSVIVETFSKMQIETITITDNSVEIIDESSETVISVEGSNVALKDASAKIWPSNNKMEITLDAKSEIIENIDKQEESGKKQLEKSVEFSLADKVVQDIKILLQSGSKSKKGKENLEANAILANEKKRATGLLKPSRLSTLKMRRSILHTELQPGKTITPVTRIISSSRKSFNGGASGIPTPREMSSSSSVSSLKSNLESVKKEARRSIAPSKQVSIMNGAKAFLNSIPENSQKLEATKKAPSKRFSMFPPKPKADFVRSSQRFGPVAKTTLNSPVMVRKDLTRRSVSKFTKTSEDKPKPDAMKARNTFKAKPAPLVSQSDFSLDKTKQNFSHSDFTCEICSRSFRVSSIFEAHKKTHNQTTTKSTNTCKYCDKSFAIMKALDKHLLENCLKIPMAERKKIKIAASQLSEEAASLRGGYGGSERYSSRTQRASIVPSRKSMANSVMPPPSSSKVVKKPMAHSGVLKTPNKSVSCKPCEKTFDNVLAFAEHVLSHSNSSLGEEQ</sequence>
<dbReference type="AlphaFoldDB" id="A0A7R8V7E8"/>
<keyword evidence="2" id="KW-0479">Metal-binding</keyword>
<dbReference type="PANTHER" id="PTHR24406">
    <property type="entry name" value="TRANSCRIPTIONAL REPRESSOR CTCFL-RELATED"/>
    <property type="match status" value="1"/>
</dbReference>
<dbReference type="EMBL" id="LR899014">
    <property type="protein sequence ID" value="CAD7093480.1"/>
    <property type="molecule type" value="Genomic_DNA"/>
</dbReference>
<keyword evidence="11" id="KW-1185">Reference proteome</keyword>
<evidence type="ECO:0000313" key="11">
    <source>
        <dbReference type="Proteomes" id="UP000594454"/>
    </source>
</evidence>
<dbReference type="Gene3D" id="3.30.160.60">
    <property type="entry name" value="Classic Zinc Finger"/>
    <property type="match status" value="1"/>
</dbReference>
<evidence type="ECO:0000256" key="6">
    <source>
        <dbReference type="ARBA" id="ARBA00023242"/>
    </source>
</evidence>
<keyword evidence="3" id="KW-0677">Repeat</keyword>
<dbReference type="GO" id="GO:0005634">
    <property type="term" value="C:nucleus"/>
    <property type="evidence" value="ECO:0007669"/>
    <property type="project" value="UniProtKB-SubCell"/>
</dbReference>
<dbReference type="SUPFAM" id="SSF57667">
    <property type="entry name" value="beta-beta-alpha zinc fingers"/>
    <property type="match status" value="1"/>
</dbReference>